<dbReference type="KEGG" id="caua:113040603"/>
<keyword evidence="1" id="KW-1185">Reference proteome</keyword>
<proteinExistence type="predicted"/>
<dbReference type="OrthoDB" id="8438849at2759"/>
<evidence type="ECO:0000313" key="1">
    <source>
        <dbReference type="Proteomes" id="UP000515129"/>
    </source>
</evidence>
<organism evidence="1 2">
    <name type="scientific">Carassius auratus</name>
    <name type="common">Goldfish</name>
    <dbReference type="NCBI Taxonomy" id="7957"/>
    <lineage>
        <taxon>Eukaryota</taxon>
        <taxon>Metazoa</taxon>
        <taxon>Chordata</taxon>
        <taxon>Craniata</taxon>
        <taxon>Vertebrata</taxon>
        <taxon>Euteleostomi</taxon>
        <taxon>Actinopterygii</taxon>
        <taxon>Neopterygii</taxon>
        <taxon>Teleostei</taxon>
        <taxon>Ostariophysi</taxon>
        <taxon>Cypriniformes</taxon>
        <taxon>Cyprinidae</taxon>
        <taxon>Cyprininae</taxon>
        <taxon>Carassius</taxon>
    </lineage>
</organism>
<dbReference type="Proteomes" id="UP000515129">
    <property type="component" value="Chromosome 22"/>
</dbReference>
<reference evidence="2" key="1">
    <citation type="submission" date="2025-08" db="UniProtKB">
        <authorList>
            <consortium name="RefSeq"/>
        </authorList>
    </citation>
    <scope>IDENTIFICATION</scope>
    <source>
        <strain evidence="2">Wakin</strain>
        <tissue evidence="2">Muscle</tissue>
    </source>
</reference>
<accession>A0A6P6J3K7</accession>
<dbReference type="GeneID" id="113040603"/>
<sequence length="560" mass="64338">MAQETLGKTVKQLKQERTLAKSAFTKQANYLSRAADGMIKDELQEEFSKLSSLARYVSDSNDDYRAGLLAEAGTEEGKEVKLDKHQQAELERTMEECDMRLGEIRKAVQSNLWSRYGKEEVDFAIQEAGKACDRAQTSPITAINRDGYELQLERVRKLIHDATVSLKDWEKWISHDQTAHWKGRLKDLRIFGSNLEARRAEFLTAQKIAEEERRGPEPQPTAVPQPVVRIKPTSLPKFTGFKRNFHRWKRDWENLQKQGEPTGSVEVKKFQLLDSVDERICRDLRLPTYNSADEIFRVLQNRYGDKSTIALEIIEDLERIPPLKPHQPRKVIDLIQAVEKALNDLTELESTGAIKNPLVIRSIESKLPDNIKRDWLTFMVNPRNGTQEDILEKLDQLGVGEKPEKKATYLEKRYASTKSTRKGGCVVCGDEKHREKIFFCKQFKELKPGEKLNAVERLGACRRCLRCHAEDDECTDTYLCRNRDCRRGSSSDHHFFLCLKGGFKGKESVKVGKPSTRRQTFTEEQEELISELTPDMAENSGEPSPIWLQNHTALEEAFLE</sequence>
<protein>
    <submittedName>
        <fullName evidence="2">Uncharacterized protein LOC113040603</fullName>
    </submittedName>
</protein>
<dbReference type="Pfam" id="PF03564">
    <property type="entry name" value="DUF1759"/>
    <property type="match status" value="1"/>
</dbReference>
<gene>
    <name evidence="2" type="primary">LOC113040603</name>
</gene>
<name>A0A6P6J3K7_CARAU</name>
<dbReference type="PANTHER" id="PTHR22955:SF67">
    <property type="entry name" value="ASPARTIC PUTATIVE DOMAIN-CONTAINING PROTEIN-RELATED"/>
    <property type="match status" value="1"/>
</dbReference>
<dbReference type="InterPro" id="IPR005312">
    <property type="entry name" value="DUF1759"/>
</dbReference>
<evidence type="ECO:0000313" key="2">
    <source>
        <dbReference type="RefSeq" id="XP_026054689.1"/>
    </source>
</evidence>
<dbReference type="RefSeq" id="XP_026054689.1">
    <property type="nucleotide sequence ID" value="XM_026198904.1"/>
</dbReference>
<dbReference type="PANTHER" id="PTHR22955">
    <property type="entry name" value="RETROTRANSPOSON"/>
    <property type="match status" value="1"/>
</dbReference>
<dbReference type="AlphaFoldDB" id="A0A6P6J3K7"/>